<dbReference type="EMBL" id="QRWH01000005">
    <property type="protein sequence ID" value="RGT09581.1"/>
    <property type="molecule type" value="Genomic_DNA"/>
</dbReference>
<comment type="caution">
    <text evidence="5">The sequence shown here is derived from an EMBL/GenBank/DDBJ whole genome shotgun (WGS) entry which is preliminary data.</text>
</comment>
<dbReference type="EMBL" id="QSFS01000005">
    <property type="protein sequence ID" value="RHA71138.1"/>
    <property type="molecule type" value="Genomic_DNA"/>
</dbReference>
<dbReference type="Proteomes" id="UP000283652">
    <property type="component" value="Unassembled WGS sequence"/>
</dbReference>
<dbReference type="EMBL" id="QSGQ01000001">
    <property type="protein sequence ID" value="RHB42548.1"/>
    <property type="molecule type" value="Genomic_DNA"/>
</dbReference>
<evidence type="ECO:0000313" key="9">
    <source>
        <dbReference type="EMBL" id="RHC11028.1"/>
    </source>
</evidence>
<sequence length="84" mass="9532">MSQAKVDRYKEEKANRKKIMRKEKIANRLRKCAVAVVAAALVVWIGYSAYNMYESSRPVKKAEVNYQSVDTFNQEIATAATTAE</sequence>
<dbReference type="RefSeq" id="WP_117613646.1">
    <property type="nucleotide sequence ID" value="NZ_AP031430.1"/>
</dbReference>
<evidence type="ECO:0000313" key="6">
    <source>
        <dbReference type="EMBL" id="RHA00407.1"/>
    </source>
</evidence>
<dbReference type="EMBL" id="QSHK01000001">
    <property type="protein sequence ID" value="RHC11028.1"/>
    <property type="molecule type" value="Genomic_DNA"/>
</dbReference>
<evidence type="ECO:0000313" key="19">
    <source>
        <dbReference type="Proteomes" id="UP000285642"/>
    </source>
</evidence>
<dbReference type="Proteomes" id="UP000266376">
    <property type="component" value="Unassembled WGS sequence"/>
</dbReference>
<dbReference type="Proteomes" id="UP000285652">
    <property type="component" value="Unassembled WGS sequence"/>
</dbReference>
<evidence type="ECO:0000313" key="14">
    <source>
        <dbReference type="Proteomes" id="UP000283630"/>
    </source>
</evidence>
<evidence type="ECO:0000313" key="10">
    <source>
        <dbReference type="EMBL" id="RHN19143.1"/>
    </source>
</evidence>
<evidence type="ECO:0000313" key="7">
    <source>
        <dbReference type="EMBL" id="RHA71138.1"/>
    </source>
</evidence>
<organism evidence="5 13">
    <name type="scientific">Dorea formicigenerans</name>
    <dbReference type="NCBI Taxonomy" id="39486"/>
    <lineage>
        <taxon>Bacteria</taxon>
        <taxon>Bacillati</taxon>
        <taxon>Bacillota</taxon>
        <taxon>Clostridia</taxon>
        <taxon>Lachnospirales</taxon>
        <taxon>Lachnospiraceae</taxon>
        <taxon>Dorea</taxon>
    </lineage>
</organism>
<evidence type="ECO:0000313" key="18">
    <source>
        <dbReference type="Proteomes" id="UP000284962"/>
    </source>
</evidence>
<evidence type="ECO:0000313" key="13">
    <source>
        <dbReference type="Proteomes" id="UP000266376"/>
    </source>
</evidence>
<dbReference type="Proteomes" id="UP000285642">
    <property type="component" value="Unassembled WGS sequence"/>
</dbReference>
<dbReference type="Proteomes" id="UP000284742">
    <property type="component" value="Unassembled WGS sequence"/>
</dbReference>
<dbReference type="Proteomes" id="UP000261208">
    <property type="component" value="Unassembled WGS sequence"/>
</dbReference>
<evidence type="ECO:0000313" key="2">
    <source>
        <dbReference type="EMBL" id="RGO49767.1"/>
    </source>
</evidence>
<evidence type="ECO:0000313" key="8">
    <source>
        <dbReference type="EMBL" id="RHB42548.1"/>
    </source>
</evidence>
<proteinExistence type="predicted"/>
<evidence type="ECO:0000313" key="3">
    <source>
        <dbReference type="EMBL" id="RGR56517.1"/>
    </source>
</evidence>
<keyword evidence="11" id="KW-1185">Reference proteome</keyword>
<evidence type="ECO:0000313" key="16">
    <source>
        <dbReference type="Proteomes" id="UP000284742"/>
    </source>
</evidence>
<evidence type="ECO:0000313" key="15">
    <source>
        <dbReference type="Proteomes" id="UP000283652"/>
    </source>
</evidence>
<evidence type="ECO:0000313" key="20">
    <source>
        <dbReference type="Proteomes" id="UP000285652"/>
    </source>
</evidence>
<reference evidence="11 12" key="1">
    <citation type="submission" date="2018-08" db="EMBL/GenBank/DDBJ databases">
        <title>A genome reference for cultivated species of the human gut microbiota.</title>
        <authorList>
            <person name="Zou Y."/>
            <person name="Xue W."/>
            <person name="Luo G."/>
        </authorList>
    </citation>
    <scope>NUCLEOTIDE SEQUENCE [LARGE SCALE GENOMIC DNA]</scope>
    <source>
        <strain evidence="5 13">AF12-11</strain>
        <strain evidence="4 14">AF19-4AC</strain>
        <strain evidence="3 15">AF25-11</strain>
        <strain evidence="10 20">AF31-13BH</strain>
        <strain evidence="9 16">AM37-5</strain>
        <strain evidence="8 17">AM40-15AC</strain>
        <strain evidence="7 19">AM42-8</strain>
        <strain evidence="6 18">AM46-16</strain>
        <strain evidence="2 11">OM02-12</strain>
        <strain evidence="1 12">TF11-11</strain>
    </source>
</reference>
<protein>
    <submittedName>
        <fullName evidence="5">Uncharacterized protein</fullName>
    </submittedName>
</protein>
<dbReference type="EMBL" id="QSAJ01000009">
    <property type="protein sequence ID" value="RGW54383.1"/>
    <property type="molecule type" value="Genomic_DNA"/>
</dbReference>
<evidence type="ECO:0000313" key="17">
    <source>
        <dbReference type="Proteomes" id="UP000284883"/>
    </source>
</evidence>
<gene>
    <name evidence="9" type="ORF">DW860_03050</name>
    <name evidence="8" type="ORF">DW885_00525</name>
    <name evidence="7" type="ORF">DW924_06490</name>
    <name evidence="6" type="ORF">DW957_06600</name>
    <name evidence="5" type="ORF">DWV67_05460</name>
    <name evidence="4" type="ORF">DWX53_07835</name>
    <name evidence="3" type="ORF">DWY33_12765</name>
    <name evidence="10" type="ORF">DWZ24_00860</name>
    <name evidence="2" type="ORF">DXB12_09820</name>
    <name evidence="1" type="ORF">DXD10_01585</name>
</gene>
<dbReference type="Proteomes" id="UP000284962">
    <property type="component" value="Unassembled WGS sequence"/>
</dbReference>
<dbReference type="EMBL" id="QSVQ01000011">
    <property type="protein sequence ID" value="RGO49767.1"/>
    <property type="molecule type" value="Genomic_DNA"/>
</dbReference>
<evidence type="ECO:0000313" key="1">
    <source>
        <dbReference type="EMBL" id="RGK50828.1"/>
    </source>
</evidence>
<name>A0A395XNS6_9FIRM</name>
<evidence type="ECO:0000313" key="4">
    <source>
        <dbReference type="EMBL" id="RGT09581.1"/>
    </source>
</evidence>
<evidence type="ECO:0000313" key="11">
    <source>
        <dbReference type="Proteomes" id="UP000261055"/>
    </source>
</evidence>
<evidence type="ECO:0000313" key="5">
    <source>
        <dbReference type="EMBL" id="RGW54383.1"/>
    </source>
</evidence>
<dbReference type="AlphaFoldDB" id="A0A395XNS6"/>
<accession>A0A395XNS6</accession>
<dbReference type="EMBL" id="QRUK01000029">
    <property type="protein sequence ID" value="RGR56517.1"/>
    <property type="molecule type" value="Genomic_DNA"/>
</dbReference>
<dbReference type="Proteomes" id="UP000261055">
    <property type="component" value="Unassembled WGS sequence"/>
</dbReference>
<dbReference type="EMBL" id="QRQQ01000001">
    <property type="protein sequence ID" value="RHN19143.1"/>
    <property type="molecule type" value="Genomic_DNA"/>
</dbReference>
<dbReference type="Proteomes" id="UP000283630">
    <property type="component" value="Unassembled WGS sequence"/>
</dbReference>
<dbReference type="Proteomes" id="UP000284883">
    <property type="component" value="Unassembled WGS sequence"/>
</dbReference>
<dbReference type="EMBL" id="QSEW01000005">
    <property type="protein sequence ID" value="RHA00407.1"/>
    <property type="molecule type" value="Genomic_DNA"/>
</dbReference>
<evidence type="ECO:0000313" key="12">
    <source>
        <dbReference type="Proteomes" id="UP000261208"/>
    </source>
</evidence>
<dbReference type="EMBL" id="QSQQ01000001">
    <property type="protein sequence ID" value="RGK50828.1"/>
    <property type="molecule type" value="Genomic_DNA"/>
</dbReference>